<feature type="domain" description="Pre-C2HC" evidence="2">
    <location>
        <begin position="354"/>
        <end position="423"/>
    </location>
</feature>
<comment type="caution">
    <text evidence="3">The sequence shown here is derived from an EMBL/GenBank/DDBJ whole genome shotgun (WGS) entry which is preliminary data.</text>
</comment>
<dbReference type="EMBL" id="BGZK01003658">
    <property type="protein sequence ID" value="GBP03445.1"/>
    <property type="molecule type" value="Genomic_DNA"/>
</dbReference>
<feature type="region of interest" description="Disordered" evidence="1">
    <location>
        <begin position="151"/>
        <end position="242"/>
    </location>
</feature>
<evidence type="ECO:0000313" key="3">
    <source>
        <dbReference type="EMBL" id="GBP03445.1"/>
    </source>
</evidence>
<dbReference type="OrthoDB" id="8446474at2759"/>
<dbReference type="PANTHER" id="PTHR33273:SF2">
    <property type="entry name" value="ENDONUCLEASE_EXONUCLEASE_PHOSPHATASE DOMAIN-CONTAINING PROTEIN"/>
    <property type="match status" value="1"/>
</dbReference>
<evidence type="ECO:0000256" key="1">
    <source>
        <dbReference type="SAM" id="MobiDB-lite"/>
    </source>
</evidence>
<proteinExistence type="predicted"/>
<protein>
    <submittedName>
        <fullName evidence="3">Nucleic-acid-binding protein from transposon X-element</fullName>
    </submittedName>
</protein>
<dbReference type="Pfam" id="PF07530">
    <property type="entry name" value="PRE_C2HC"/>
    <property type="match status" value="1"/>
</dbReference>
<feature type="region of interest" description="Disordered" evidence="1">
    <location>
        <begin position="482"/>
        <end position="577"/>
    </location>
</feature>
<feature type="region of interest" description="Disordered" evidence="1">
    <location>
        <begin position="65"/>
        <end position="87"/>
    </location>
</feature>
<dbReference type="AlphaFoldDB" id="A0A4C1SN78"/>
<dbReference type="Proteomes" id="UP000299102">
    <property type="component" value="Unassembled WGS sequence"/>
</dbReference>
<feature type="compositionally biased region" description="Low complexity" evidence="1">
    <location>
        <begin position="162"/>
        <end position="173"/>
    </location>
</feature>
<reference evidence="3 4" key="1">
    <citation type="journal article" date="2019" name="Commun. Biol.">
        <title>The bagworm genome reveals a unique fibroin gene that provides high tensile strength.</title>
        <authorList>
            <person name="Kono N."/>
            <person name="Nakamura H."/>
            <person name="Ohtoshi R."/>
            <person name="Tomita M."/>
            <person name="Numata K."/>
            <person name="Arakawa K."/>
        </authorList>
    </citation>
    <scope>NUCLEOTIDE SEQUENCE [LARGE SCALE GENOMIC DNA]</scope>
</reference>
<evidence type="ECO:0000259" key="2">
    <source>
        <dbReference type="SMART" id="SM00596"/>
    </source>
</evidence>
<feature type="compositionally biased region" description="Basic residues" evidence="1">
    <location>
        <begin position="196"/>
        <end position="210"/>
    </location>
</feature>
<feature type="compositionally biased region" description="Basic residues" evidence="1">
    <location>
        <begin position="68"/>
        <end position="83"/>
    </location>
</feature>
<dbReference type="PANTHER" id="PTHR33273">
    <property type="entry name" value="DOMAIN-CONTAINING PROTEIN, PUTATIVE-RELATED"/>
    <property type="match status" value="1"/>
</dbReference>
<gene>
    <name evidence="3" type="primary">ORF1</name>
    <name evidence="3" type="ORF">EVAR_91014_1</name>
</gene>
<keyword evidence="4" id="KW-1185">Reference proteome</keyword>
<sequence length="715" mass="78141">MGYARGGGAMRYGGARAGIPVWSGCGGRVASSSGPRTGNLRLRAFRLAIYFLRFATPEASPVWSRATPCRRPRRGRRRSRHQNKVGARSPAARAACAFARRFRAVCATASAGCHRLMPALCRSRCPLPTARTATCRRCRCVVCLVSCSQKPQIPRRPDEDATGTSSDSTVVGTDESESESGKSSSKTDDSFTLVKGKNKNQVRKAQKKSKLEHSSPVPVMEVAMPEKATSATPETMIVDPSPGPITTSTQVETERVAHAGAKPSAPPKGRSPSTCSKEQISVCISADCTRLRINYTKAVRVAEDGIRITCPDVQTFRSLNKYLIDSKVKFHTYALEEERKLKAVIRGIPADFDTNDIKTDLLNQGFPVQSVHRLCRRDGSPLWLVLAVLPRTEEARSIFANLSKVCGLSGIRVEAPRNRGGPGQCHRCQRYGHAAANCHADPRCVKCLVPHWTKECPRTRDSGEKPECVNCGLQHTANYRGCPKAPKFAPPKQKRSINNRPSRASEGLIRNDANFPELRAKPSRDAPAAFRPAPAPPTNPWTTRTAQPPSATSRPLREAQRSPPVPPPVTATAGSSSFGDDIQTVMAVLRAVSSSEIAEFANQLRACRNVEEKLLVLVRWTPQTENITLLSLNANGLSNNILELTKCYVQLRTDRTHASRGTALYYSRSLHCCPIDIPPLINMEATGCRLAMTGHRTHHSLRLFTVSKTVAPARP</sequence>
<accession>A0A4C1SN78</accession>
<dbReference type="InterPro" id="IPR006579">
    <property type="entry name" value="Pre_C2HC_dom"/>
</dbReference>
<organism evidence="3 4">
    <name type="scientific">Eumeta variegata</name>
    <name type="common">Bagworm moth</name>
    <name type="synonym">Eumeta japonica</name>
    <dbReference type="NCBI Taxonomy" id="151549"/>
    <lineage>
        <taxon>Eukaryota</taxon>
        <taxon>Metazoa</taxon>
        <taxon>Ecdysozoa</taxon>
        <taxon>Arthropoda</taxon>
        <taxon>Hexapoda</taxon>
        <taxon>Insecta</taxon>
        <taxon>Pterygota</taxon>
        <taxon>Neoptera</taxon>
        <taxon>Endopterygota</taxon>
        <taxon>Lepidoptera</taxon>
        <taxon>Glossata</taxon>
        <taxon>Ditrysia</taxon>
        <taxon>Tineoidea</taxon>
        <taxon>Psychidae</taxon>
        <taxon>Oiketicinae</taxon>
        <taxon>Eumeta</taxon>
    </lineage>
</organism>
<dbReference type="SMART" id="SM00596">
    <property type="entry name" value="PRE_C2HC"/>
    <property type="match status" value="1"/>
</dbReference>
<name>A0A4C1SN78_EUMVA</name>
<evidence type="ECO:0000313" key="4">
    <source>
        <dbReference type="Proteomes" id="UP000299102"/>
    </source>
</evidence>